<gene>
    <name evidence="1" type="ORF">B0H17DRAFT_962494</name>
</gene>
<evidence type="ECO:0000313" key="1">
    <source>
        <dbReference type="EMBL" id="KAJ7630146.1"/>
    </source>
</evidence>
<feature type="non-terminal residue" evidence="1">
    <location>
        <position position="1"/>
    </location>
</feature>
<organism evidence="1 2">
    <name type="scientific">Mycena rosella</name>
    <name type="common">Pink bonnet</name>
    <name type="synonym">Agaricus rosellus</name>
    <dbReference type="NCBI Taxonomy" id="1033263"/>
    <lineage>
        <taxon>Eukaryota</taxon>
        <taxon>Fungi</taxon>
        <taxon>Dikarya</taxon>
        <taxon>Basidiomycota</taxon>
        <taxon>Agaricomycotina</taxon>
        <taxon>Agaricomycetes</taxon>
        <taxon>Agaricomycetidae</taxon>
        <taxon>Agaricales</taxon>
        <taxon>Marasmiineae</taxon>
        <taxon>Mycenaceae</taxon>
        <taxon>Mycena</taxon>
    </lineage>
</organism>
<dbReference type="Proteomes" id="UP001221757">
    <property type="component" value="Unassembled WGS sequence"/>
</dbReference>
<comment type="caution">
    <text evidence="1">The sequence shown here is derived from an EMBL/GenBank/DDBJ whole genome shotgun (WGS) entry which is preliminary data.</text>
</comment>
<sequence>IPTLKAANGSNFTHVDNIYCTTPLLISFVSCETVPSLRPDKTDHIPIIYELDVVPVVTTHVPRPLWRCTEWNEFRVKLFVALANVPRPNAYLMREEVDEAICAVHAAIQSFVDEIVEMSKPSPYSKRW</sequence>
<keyword evidence="2" id="KW-1185">Reference proteome</keyword>
<reference evidence="1" key="1">
    <citation type="submission" date="2023-03" db="EMBL/GenBank/DDBJ databases">
        <title>Massive genome expansion in bonnet fungi (Mycena s.s.) driven by repeated elements and novel gene families across ecological guilds.</title>
        <authorList>
            <consortium name="Lawrence Berkeley National Laboratory"/>
            <person name="Harder C.B."/>
            <person name="Miyauchi S."/>
            <person name="Viragh M."/>
            <person name="Kuo A."/>
            <person name="Thoen E."/>
            <person name="Andreopoulos B."/>
            <person name="Lu D."/>
            <person name="Skrede I."/>
            <person name="Drula E."/>
            <person name="Henrissat B."/>
            <person name="Morin E."/>
            <person name="Kohler A."/>
            <person name="Barry K."/>
            <person name="LaButti K."/>
            <person name="Morin E."/>
            <person name="Salamov A."/>
            <person name="Lipzen A."/>
            <person name="Mereny Z."/>
            <person name="Hegedus B."/>
            <person name="Baldrian P."/>
            <person name="Stursova M."/>
            <person name="Weitz H."/>
            <person name="Taylor A."/>
            <person name="Grigoriev I.V."/>
            <person name="Nagy L.G."/>
            <person name="Martin F."/>
            <person name="Kauserud H."/>
        </authorList>
    </citation>
    <scope>NUCLEOTIDE SEQUENCE</scope>
    <source>
        <strain evidence="1">CBHHK067</strain>
    </source>
</reference>
<proteinExistence type="predicted"/>
<dbReference type="EMBL" id="JARKIE010000522">
    <property type="protein sequence ID" value="KAJ7630146.1"/>
    <property type="molecule type" value="Genomic_DNA"/>
</dbReference>
<dbReference type="AlphaFoldDB" id="A0AAD7FKU9"/>
<accession>A0AAD7FKU9</accession>
<name>A0AAD7FKU9_MYCRO</name>
<protein>
    <recommendedName>
        <fullName evidence="3">Endonuclease/exonuclease/phosphatase domain-containing protein</fullName>
    </recommendedName>
</protein>
<evidence type="ECO:0008006" key="3">
    <source>
        <dbReference type="Google" id="ProtNLM"/>
    </source>
</evidence>
<evidence type="ECO:0000313" key="2">
    <source>
        <dbReference type="Proteomes" id="UP001221757"/>
    </source>
</evidence>